<evidence type="ECO:0000313" key="2">
    <source>
        <dbReference type="Proteomes" id="UP001431776"/>
    </source>
</evidence>
<accession>A0AAW6TST1</accession>
<gene>
    <name evidence="1" type="ORF">QJ522_04565</name>
</gene>
<dbReference type="AlphaFoldDB" id="A0AAW6TST1"/>
<name>A0AAW6TST1_9BACT</name>
<proteinExistence type="predicted"/>
<dbReference type="EMBL" id="JASCXX010000004">
    <property type="protein sequence ID" value="MDI6448307.1"/>
    <property type="molecule type" value="Genomic_DNA"/>
</dbReference>
<sequence length="45" mass="5070">MGASRPWLADSTQRQIDATDAEIDRLVYALYGLTDDEIRIVEEAT</sequence>
<dbReference type="RefSeq" id="WP_349243715.1">
    <property type="nucleotide sequence ID" value="NZ_JASCXX010000004.1"/>
</dbReference>
<organism evidence="1 2">
    <name type="scientific">Anaerobaca lacustris</name>
    <dbReference type="NCBI Taxonomy" id="3044600"/>
    <lineage>
        <taxon>Bacteria</taxon>
        <taxon>Pseudomonadati</taxon>
        <taxon>Planctomycetota</taxon>
        <taxon>Phycisphaerae</taxon>
        <taxon>Sedimentisphaerales</taxon>
        <taxon>Anaerobacaceae</taxon>
        <taxon>Anaerobaca</taxon>
    </lineage>
</organism>
<dbReference type="Proteomes" id="UP001431776">
    <property type="component" value="Unassembled WGS sequence"/>
</dbReference>
<comment type="caution">
    <text evidence="1">The sequence shown here is derived from an EMBL/GenBank/DDBJ whole genome shotgun (WGS) entry which is preliminary data.</text>
</comment>
<reference evidence="1" key="1">
    <citation type="submission" date="2023-05" db="EMBL/GenBank/DDBJ databases">
        <title>Anaerotaeda fermentans gen. nov., sp. nov., a novel anaerobic planctomycete of the new family within the order Sedimentisphaerales isolated from Taman Peninsula, Russia.</title>
        <authorList>
            <person name="Khomyakova M.A."/>
            <person name="Merkel A.Y."/>
            <person name="Slobodkin A.I."/>
        </authorList>
    </citation>
    <scope>NUCLEOTIDE SEQUENCE</scope>
    <source>
        <strain evidence="1">M17dextr</strain>
    </source>
</reference>
<evidence type="ECO:0000313" key="1">
    <source>
        <dbReference type="EMBL" id="MDI6448307.1"/>
    </source>
</evidence>
<protein>
    <submittedName>
        <fullName evidence="1">Uncharacterized protein</fullName>
    </submittedName>
</protein>
<keyword evidence="2" id="KW-1185">Reference proteome</keyword>